<feature type="region of interest" description="Disordered" evidence="1">
    <location>
        <begin position="138"/>
        <end position="191"/>
    </location>
</feature>
<evidence type="ECO:0000256" key="1">
    <source>
        <dbReference type="SAM" id="MobiDB-lite"/>
    </source>
</evidence>
<comment type="caution">
    <text evidence="3">The sequence shown here is derived from an EMBL/GenBank/DDBJ whole genome shotgun (WGS) entry which is preliminary data.</text>
</comment>
<sequence length="273" mass="29847">MSAHSAAATNSRVYLPTSCSAALKVLKSSESAVGFEAMSHSYSVSRFTGTGLSVIPMMLIGQASLNSTSYPTRYIVQKDETNHTVDDPQNIANSVCSASQRATKSVGIATPTYYANLVATRAKKWNISDENGSTVFATNSGTQTSGERNSTSCQESFFKNDKPEGSSGKKNTLIPDGFSWKKNSQPPEEYSKRKFTLPSLNNMIARVKCCECPKNEDDKIYPLQPPRVLSIFNGTIHYGSFPLPKKSHHSQHQPLLIPIEPKFTLGQNNCPPK</sequence>
<dbReference type="InterPro" id="IPR012337">
    <property type="entry name" value="RNaseH-like_sf"/>
</dbReference>
<dbReference type="GO" id="GO:0003676">
    <property type="term" value="F:nucleic acid binding"/>
    <property type="evidence" value="ECO:0007669"/>
    <property type="project" value="InterPro"/>
</dbReference>
<dbReference type="Gene3D" id="3.30.420.10">
    <property type="entry name" value="Ribonuclease H-like superfamily/Ribonuclease H"/>
    <property type="match status" value="1"/>
</dbReference>
<dbReference type="InterPro" id="IPR036397">
    <property type="entry name" value="RNaseH_sf"/>
</dbReference>
<dbReference type="InterPro" id="IPR003165">
    <property type="entry name" value="Piwi"/>
</dbReference>
<name>A0AAV0BJN1_PHAPC</name>
<protein>
    <recommendedName>
        <fullName evidence="2">Piwi domain-containing protein</fullName>
    </recommendedName>
</protein>
<dbReference type="Pfam" id="PF02171">
    <property type="entry name" value="Piwi"/>
    <property type="match status" value="1"/>
</dbReference>
<proteinExistence type="predicted"/>
<accession>A0AAV0BJN1</accession>
<evidence type="ECO:0000259" key="2">
    <source>
        <dbReference type="Pfam" id="PF02171"/>
    </source>
</evidence>
<reference evidence="3" key="1">
    <citation type="submission" date="2022-06" db="EMBL/GenBank/DDBJ databases">
        <authorList>
            <consortium name="SYNGENTA / RWTH Aachen University"/>
        </authorList>
    </citation>
    <scope>NUCLEOTIDE SEQUENCE</scope>
</reference>
<keyword evidence="4" id="KW-1185">Reference proteome</keyword>
<dbReference type="EMBL" id="CALTRL010005797">
    <property type="protein sequence ID" value="CAH7686538.1"/>
    <property type="molecule type" value="Genomic_DNA"/>
</dbReference>
<organism evidence="3 4">
    <name type="scientific">Phakopsora pachyrhizi</name>
    <name type="common">Asian soybean rust disease fungus</name>
    <dbReference type="NCBI Taxonomy" id="170000"/>
    <lineage>
        <taxon>Eukaryota</taxon>
        <taxon>Fungi</taxon>
        <taxon>Dikarya</taxon>
        <taxon>Basidiomycota</taxon>
        <taxon>Pucciniomycotina</taxon>
        <taxon>Pucciniomycetes</taxon>
        <taxon>Pucciniales</taxon>
        <taxon>Phakopsoraceae</taxon>
        <taxon>Phakopsora</taxon>
    </lineage>
</organism>
<gene>
    <name evidence="3" type="ORF">PPACK8108_LOCUS21195</name>
</gene>
<feature type="domain" description="Piwi" evidence="2">
    <location>
        <begin position="58"/>
        <end position="124"/>
    </location>
</feature>
<feature type="compositionally biased region" description="Polar residues" evidence="1">
    <location>
        <begin position="138"/>
        <end position="157"/>
    </location>
</feature>
<dbReference type="AlphaFoldDB" id="A0AAV0BJN1"/>
<evidence type="ECO:0000313" key="4">
    <source>
        <dbReference type="Proteomes" id="UP001153365"/>
    </source>
</evidence>
<dbReference type="Proteomes" id="UP001153365">
    <property type="component" value="Unassembled WGS sequence"/>
</dbReference>
<evidence type="ECO:0000313" key="3">
    <source>
        <dbReference type="EMBL" id="CAH7686538.1"/>
    </source>
</evidence>
<dbReference type="SUPFAM" id="SSF53098">
    <property type="entry name" value="Ribonuclease H-like"/>
    <property type="match status" value="1"/>
</dbReference>